<reference evidence="1 2" key="1">
    <citation type="journal article" date="2022" name="Int. J. Syst. Evol. Microbiol.">
        <title>Miniphocaeibacter halophilus sp. nov., an ammonium-tolerant acetate-producing bacterium isolated from a biogas system.</title>
        <authorList>
            <person name="Schnurer A."/>
            <person name="Singh A."/>
            <person name="Bi S."/>
            <person name="Qiao W."/>
            <person name="Westerholm M."/>
        </authorList>
    </citation>
    <scope>NUCLEOTIDE SEQUENCE [LARGE SCALE GENOMIC DNA]</scope>
    <source>
        <strain evidence="1 2">AMB_01</strain>
    </source>
</reference>
<keyword evidence="2" id="KW-1185">Reference proteome</keyword>
<accession>A0AC61MPR8</accession>
<evidence type="ECO:0000313" key="2">
    <source>
        <dbReference type="Proteomes" id="UP000595814"/>
    </source>
</evidence>
<proteinExistence type="predicted"/>
<organism evidence="1 2">
    <name type="scientific">Miniphocaeibacter halophilus</name>
    <dbReference type="NCBI Taxonomy" id="2931922"/>
    <lineage>
        <taxon>Bacteria</taxon>
        <taxon>Bacillati</taxon>
        <taxon>Bacillota</taxon>
        <taxon>Tissierellia</taxon>
        <taxon>Tissierellales</taxon>
        <taxon>Peptoniphilaceae</taxon>
        <taxon>Miniphocaeibacter</taxon>
    </lineage>
</organism>
<sequence length="593" mass="69062">MAYIPEDKIDEIKDQLDIVNIISEYVDLKQSGNNYIGLCPFHNEKTPSFTVSSQKGIFHCFGCGEGGDTISFIMKKENLSYPEAIQFLADKLGIFIETGKVDKELYEHRKKLYAINNEAKLFFFHNLLTNPIPKKYIVERGLKKELINKFMIGYATEKSQDLLNYMLKKGFKIEDLLELGLVKQSKRNNSLYDAYRNRLIFPIIDLRKNIIGFGGRTLVDDRAKYINSPESLVYHKSNNVYGVMNLRNVSKENKVILVEGYMDVISLSNYGIDYSVASLGTSLTIEQAKLISRYTKNVYICYDGDEAGINAAERALEIFRSINISPNIVKIPDGLDPDDYLKKYGRDSFNQLLENSLNPILYKYNNLINEYDLNDIDQKVIFLNKLTELLAEIESKLIRDEYINRFSDDLSLDRDNLQYEINKILNTKTIDVKTKKQVVKNQSDKGYKKILLESLRYIIFNPNISEDIIEVSKFLSEKTEFWTKTLDIVKKIDYNSEKSIKDQIYDFNIDDKTKLIFDAVFKVKDYNYYLNNDNAENYIKSMEKNKLIIEREILKSQFILLEDYDKLSDELKNVYNKLAMDIFKLDIDIKKMT</sequence>
<name>A0AC61MPR8_9FIRM</name>
<dbReference type="EMBL" id="CP066744">
    <property type="protein sequence ID" value="QQK07566.1"/>
    <property type="molecule type" value="Genomic_DNA"/>
</dbReference>
<dbReference type="Proteomes" id="UP000595814">
    <property type="component" value="Chromosome"/>
</dbReference>
<gene>
    <name evidence="1" type="ORF">JFY71_09740</name>
</gene>
<protein>
    <submittedName>
        <fullName evidence="1">DNA primase</fullName>
    </submittedName>
</protein>
<evidence type="ECO:0000313" key="1">
    <source>
        <dbReference type="EMBL" id="QQK07566.1"/>
    </source>
</evidence>